<organism evidence="2 3">
    <name type="scientific">Aspergillus coremiiformis</name>
    <dbReference type="NCBI Taxonomy" id="138285"/>
    <lineage>
        <taxon>Eukaryota</taxon>
        <taxon>Fungi</taxon>
        <taxon>Dikarya</taxon>
        <taxon>Ascomycota</taxon>
        <taxon>Pezizomycotina</taxon>
        <taxon>Eurotiomycetes</taxon>
        <taxon>Eurotiomycetidae</taxon>
        <taxon>Eurotiales</taxon>
        <taxon>Aspergillaceae</taxon>
        <taxon>Aspergillus</taxon>
        <taxon>Aspergillus subgen. Circumdati</taxon>
    </lineage>
</organism>
<dbReference type="PANTHER" id="PTHR21310:SF51">
    <property type="entry name" value="AMINOGLYCOSIDE PHOSPHOTRANSFERASE DOMAIN-CONTAINING PROTEIN"/>
    <property type="match status" value="1"/>
</dbReference>
<dbReference type="Pfam" id="PF01636">
    <property type="entry name" value="APH"/>
    <property type="match status" value="1"/>
</dbReference>
<evidence type="ECO:0000313" key="2">
    <source>
        <dbReference type="EMBL" id="KAE8353053.1"/>
    </source>
</evidence>
<dbReference type="Gene3D" id="3.90.1200.10">
    <property type="match status" value="1"/>
</dbReference>
<evidence type="ECO:0000259" key="1">
    <source>
        <dbReference type="Pfam" id="PF01636"/>
    </source>
</evidence>
<feature type="domain" description="Aminoglycoside phosphotransferase" evidence="1">
    <location>
        <begin position="103"/>
        <end position="319"/>
    </location>
</feature>
<keyword evidence="3" id="KW-1185">Reference proteome</keyword>
<name>A0A5N6Z799_9EURO</name>
<accession>A0A5N6Z799</accession>
<dbReference type="InterPro" id="IPR051678">
    <property type="entry name" value="AGP_Transferase"/>
</dbReference>
<dbReference type="InterPro" id="IPR002575">
    <property type="entry name" value="Aminoglycoside_PTrfase"/>
</dbReference>
<dbReference type="SUPFAM" id="SSF56112">
    <property type="entry name" value="Protein kinase-like (PK-like)"/>
    <property type="match status" value="1"/>
</dbReference>
<proteinExistence type="predicted"/>
<gene>
    <name evidence="2" type="ORF">BDV28DRAFT_133924</name>
</gene>
<dbReference type="InterPro" id="IPR011009">
    <property type="entry name" value="Kinase-like_dom_sf"/>
</dbReference>
<dbReference type="AlphaFoldDB" id="A0A5N6Z799"/>
<protein>
    <recommendedName>
        <fullName evidence="1">Aminoglycoside phosphotransferase domain-containing protein</fullName>
    </recommendedName>
</protein>
<dbReference type="PANTHER" id="PTHR21310">
    <property type="entry name" value="AMINOGLYCOSIDE PHOSPHOTRANSFERASE-RELATED-RELATED"/>
    <property type="match status" value="1"/>
</dbReference>
<dbReference type="Proteomes" id="UP000327118">
    <property type="component" value="Unassembled WGS sequence"/>
</dbReference>
<dbReference type="OrthoDB" id="10003767at2759"/>
<evidence type="ECO:0000313" key="3">
    <source>
        <dbReference type="Proteomes" id="UP000327118"/>
    </source>
</evidence>
<dbReference type="EMBL" id="ML739109">
    <property type="protein sequence ID" value="KAE8353053.1"/>
    <property type="molecule type" value="Genomic_DNA"/>
</dbReference>
<sequence length="495" mass="55949">MASIPPNQQLEGENVMEYTSSDSSGHDEYALFSAVMESIRLDRLSKYATTTRKSIPHHNRRAFHVVNIGTPIFGSYHVLYPVKFDDGAAWLLKVPANGTREKFRDTDARALRSEALTMRLLRRETTIPLPDVFAFSDTCDNELNCPFILINHVEGNSLYKVWFNNASPTDVVQARRVRCLQDIAGAMVQLDKFSFNQGGSLHFDDRGFPLGIGSFRLVDNAAILERSKDGDHDESTIFLEAGPFSNTKEYYTALLDHRKETKSTVQKGTIELLRLFIDWIPEPGDKQEAFVLAHPDFDIQNFLVSEDGALQAIIDWDGVSAVPRSVGNERYPRWLTRDWNPATYGWTENMGRRAEPVGIWEDSPDNLRFYRSVYARSIRCHQLQGGPPCANPTTRSLIHENLLLAANDPPCTLDIIEEVFNTIVKIVQKGVLPVLNVSGDTGDSLKGEIKIEDDELEGLDFYSISCALIEKRLREHHRRLLIFGFKNLLSQSSTL</sequence>
<reference evidence="3" key="1">
    <citation type="submission" date="2019-04" db="EMBL/GenBank/DDBJ databases">
        <title>Friends and foes A comparative genomics studyof 23 Aspergillus species from section Flavi.</title>
        <authorList>
            <consortium name="DOE Joint Genome Institute"/>
            <person name="Kjaerbolling I."/>
            <person name="Vesth T."/>
            <person name="Frisvad J.C."/>
            <person name="Nybo J.L."/>
            <person name="Theobald S."/>
            <person name="Kildgaard S."/>
            <person name="Isbrandt T."/>
            <person name="Kuo A."/>
            <person name="Sato A."/>
            <person name="Lyhne E.K."/>
            <person name="Kogle M.E."/>
            <person name="Wiebenga A."/>
            <person name="Kun R.S."/>
            <person name="Lubbers R.J."/>
            <person name="Makela M.R."/>
            <person name="Barry K."/>
            <person name="Chovatia M."/>
            <person name="Clum A."/>
            <person name="Daum C."/>
            <person name="Haridas S."/>
            <person name="He G."/>
            <person name="LaButti K."/>
            <person name="Lipzen A."/>
            <person name="Mondo S."/>
            <person name="Riley R."/>
            <person name="Salamov A."/>
            <person name="Simmons B.A."/>
            <person name="Magnuson J.K."/>
            <person name="Henrissat B."/>
            <person name="Mortensen U.H."/>
            <person name="Larsen T.O."/>
            <person name="Devries R.P."/>
            <person name="Grigoriev I.V."/>
            <person name="Machida M."/>
            <person name="Baker S.E."/>
            <person name="Andersen M.R."/>
        </authorList>
    </citation>
    <scope>NUCLEOTIDE SEQUENCE [LARGE SCALE GENOMIC DNA]</scope>
    <source>
        <strain evidence="3">CBS 553.77</strain>
    </source>
</reference>